<proteinExistence type="predicted"/>
<dbReference type="Proteomes" id="UP001342826">
    <property type="component" value="Unassembled WGS sequence"/>
</dbReference>
<keyword evidence="5 6" id="KW-0472">Membrane</keyword>
<evidence type="ECO:0000256" key="2">
    <source>
        <dbReference type="ARBA" id="ARBA00022475"/>
    </source>
</evidence>
<dbReference type="GeneID" id="301139492"/>
<evidence type="ECO:0000313" key="7">
    <source>
        <dbReference type="EMBL" id="MED4400909.1"/>
    </source>
</evidence>
<comment type="subcellular location">
    <subcellularLocation>
        <location evidence="1">Cell membrane</location>
        <topology evidence="1">Multi-pass membrane protein</topology>
    </subcellularLocation>
</comment>
<dbReference type="RefSeq" id="WP_066225103.1">
    <property type="nucleotide sequence ID" value="NZ_JARTFQ010000007.1"/>
</dbReference>
<feature type="transmembrane region" description="Helical" evidence="6">
    <location>
        <begin position="465"/>
        <end position="488"/>
    </location>
</feature>
<accession>A0ABU6NUT7</accession>
<dbReference type="PANTHER" id="PTHR30250:SF11">
    <property type="entry name" value="O-ANTIGEN TRANSPORTER-RELATED"/>
    <property type="match status" value="1"/>
</dbReference>
<sequence>MSISGIKRGIITSYSLKGADLLSALLFTPFLISLLGQSEYGIYTLIGALIGSLAILEFGFRDSITKYIFKYKMNNEEEKESRLLSMCIILYGVIAFLCLAAGLLMYPFLEWVFGGSLNVQEMATAKLIYFISLFSVCVSFFLGAFQSYIQGHKKYMFINRVMLLRLLLRMVLVSIFLLFGFKAVTVVIIDALLNIGTVVIFTFFSFKKLNIKLKFVKLNIQFLKESSGYSTVRLLGNIANVFYWRIGLIVIGCSIGSMAVAVYSIAIILVGYYEYFSKVIHNKISPYIAKMITNGADEEELTKVCSKIGRIQFFLLGGILLGFLLFGKEFILLWLGFDYEASYWISLLLMTAMFFQSIQYSAVLVLREKKREKLRMMLQLSTVVLGILFGFIFNIFYGTIGMGIGVAAAVIVLNGSVVHFVYIKVFSFHFSFFLKELLKIIPSMSVALLVSLPIYFWSFQSWGTFLLKCILFLIIYISVFWFIGANYSEKILFKSIMRKNIYSIKEIIIRQKSKDTPKFYNRKQIINKEYMRNISWRS</sequence>
<feature type="transmembrane region" description="Helical" evidence="6">
    <location>
        <begin position="161"/>
        <end position="181"/>
    </location>
</feature>
<feature type="transmembrane region" description="Helical" evidence="6">
    <location>
        <begin position="313"/>
        <end position="337"/>
    </location>
</feature>
<protein>
    <submittedName>
        <fullName evidence="7">Oligosaccharide flippase family protein</fullName>
    </submittedName>
</protein>
<dbReference type="InterPro" id="IPR002797">
    <property type="entry name" value="Polysacc_synth"/>
</dbReference>
<dbReference type="PANTHER" id="PTHR30250">
    <property type="entry name" value="PST FAMILY PREDICTED COLANIC ACID TRANSPORTER"/>
    <property type="match status" value="1"/>
</dbReference>
<name>A0ABU6NUT7_9BACI</name>
<keyword evidence="2" id="KW-1003">Cell membrane</keyword>
<feature type="transmembrane region" description="Helical" evidence="6">
    <location>
        <begin position="403"/>
        <end position="425"/>
    </location>
</feature>
<evidence type="ECO:0000256" key="4">
    <source>
        <dbReference type="ARBA" id="ARBA00022989"/>
    </source>
</evidence>
<evidence type="ECO:0000256" key="1">
    <source>
        <dbReference type="ARBA" id="ARBA00004651"/>
    </source>
</evidence>
<feature type="transmembrane region" description="Helical" evidence="6">
    <location>
        <begin position="343"/>
        <end position="366"/>
    </location>
</feature>
<keyword evidence="3 6" id="KW-0812">Transmembrane</keyword>
<gene>
    <name evidence="7" type="ORF">P9271_06135</name>
</gene>
<evidence type="ECO:0000256" key="6">
    <source>
        <dbReference type="SAM" id="Phobius"/>
    </source>
</evidence>
<comment type="caution">
    <text evidence="7">The sequence shown here is derived from an EMBL/GenBank/DDBJ whole genome shotgun (WGS) entry which is preliminary data.</text>
</comment>
<reference evidence="7 8" key="1">
    <citation type="submission" date="2023-03" db="EMBL/GenBank/DDBJ databases">
        <title>Bacillus Genome Sequencing.</title>
        <authorList>
            <person name="Dunlap C."/>
        </authorList>
    </citation>
    <scope>NUCLEOTIDE SEQUENCE [LARGE SCALE GENOMIC DNA]</scope>
    <source>
        <strain evidence="7 8">NRS-1717</strain>
    </source>
</reference>
<feature type="transmembrane region" description="Helical" evidence="6">
    <location>
        <begin position="437"/>
        <end position="459"/>
    </location>
</feature>
<dbReference type="EMBL" id="JARTFS010000005">
    <property type="protein sequence ID" value="MED4400909.1"/>
    <property type="molecule type" value="Genomic_DNA"/>
</dbReference>
<feature type="transmembrane region" description="Helical" evidence="6">
    <location>
        <begin position="42"/>
        <end position="60"/>
    </location>
</feature>
<dbReference type="Pfam" id="PF01943">
    <property type="entry name" value="Polysacc_synt"/>
    <property type="match status" value="1"/>
</dbReference>
<dbReference type="InterPro" id="IPR050833">
    <property type="entry name" value="Poly_Biosynth_Transport"/>
</dbReference>
<feature type="transmembrane region" description="Helical" evidence="6">
    <location>
        <begin position="187"/>
        <end position="206"/>
    </location>
</feature>
<organism evidence="7 8">
    <name type="scientific">Metabacillus fastidiosus</name>
    <dbReference type="NCBI Taxonomy" id="1458"/>
    <lineage>
        <taxon>Bacteria</taxon>
        <taxon>Bacillati</taxon>
        <taxon>Bacillota</taxon>
        <taxon>Bacilli</taxon>
        <taxon>Bacillales</taxon>
        <taxon>Bacillaceae</taxon>
        <taxon>Metabacillus</taxon>
    </lineage>
</organism>
<feature type="transmembrane region" description="Helical" evidence="6">
    <location>
        <begin position="81"/>
        <end position="107"/>
    </location>
</feature>
<feature type="transmembrane region" description="Helical" evidence="6">
    <location>
        <begin position="227"/>
        <end position="243"/>
    </location>
</feature>
<feature type="transmembrane region" description="Helical" evidence="6">
    <location>
        <begin position="249"/>
        <end position="273"/>
    </location>
</feature>
<feature type="transmembrane region" description="Helical" evidence="6">
    <location>
        <begin position="21"/>
        <end position="36"/>
    </location>
</feature>
<keyword evidence="8" id="KW-1185">Reference proteome</keyword>
<evidence type="ECO:0000256" key="3">
    <source>
        <dbReference type="ARBA" id="ARBA00022692"/>
    </source>
</evidence>
<feature type="transmembrane region" description="Helical" evidence="6">
    <location>
        <begin position="127"/>
        <end position="149"/>
    </location>
</feature>
<feature type="transmembrane region" description="Helical" evidence="6">
    <location>
        <begin position="378"/>
        <end position="397"/>
    </location>
</feature>
<evidence type="ECO:0000256" key="5">
    <source>
        <dbReference type="ARBA" id="ARBA00023136"/>
    </source>
</evidence>
<keyword evidence="4 6" id="KW-1133">Transmembrane helix</keyword>
<evidence type="ECO:0000313" key="8">
    <source>
        <dbReference type="Proteomes" id="UP001342826"/>
    </source>
</evidence>